<dbReference type="OrthoDB" id="108771at2"/>
<dbReference type="FunFam" id="1.10.10.10:FF:000001">
    <property type="entry name" value="LysR family transcriptional regulator"/>
    <property type="match status" value="1"/>
</dbReference>
<reference evidence="6" key="1">
    <citation type="submission" date="2019-09" db="EMBL/GenBank/DDBJ databases">
        <authorList>
            <person name="Cremers G."/>
        </authorList>
    </citation>
    <scope>NUCLEOTIDE SEQUENCE [LARGE SCALE GENOMIC DNA]</scope>
    <source>
        <strain evidence="6">3B</strain>
    </source>
</reference>
<dbReference type="PANTHER" id="PTHR30346">
    <property type="entry name" value="TRANSCRIPTIONAL DUAL REGULATOR HCAR-RELATED"/>
    <property type="match status" value="1"/>
</dbReference>
<dbReference type="InterPro" id="IPR036388">
    <property type="entry name" value="WH-like_DNA-bd_sf"/>
</dbReference>
<keyword evidence="7" id="KW-1185">Reference proteome</keyword>
<dbReference type="GO" id="GO:0003677">
    <property type="term" value="F:DNA binding"/>
    <property type="evidence" value="ECO:0007669"/>
    <property type="project" value="UniProtKB-KW"/>
</dbReference>
<dbReference type="AlphaFoldDB" id="A0A5E6MF36"/>
<evidence type="ECO:0000313" key="6">
    <source>
        <dbReference type="EMBL" id="VVM07596.1"/>
    </source>
</evidence>
<feature type="non-terminal residue" evidence="6">
    <location>
        <position position="115"/>
    </location>
</feature>
<sequence>MELRHLRYFVAVAQYLNYSEASRRLHVAQSAISQTILDLEEELGVTLFVRTKRHVRLTAAGGTFLSEAEKVLARADEAQRLTRLAAHGEIGVLRIGFIAPAMVDWLPPLVAAYRR</sequence>
<dbReference type="GO" id="GO:0032993">
    <property type="term" value="C:protein-DNA complex"/>
    <property type="evidence" value="ECO:0007669"/>
    <property type="project" value="TreeGrafter"/>
</dbReference>
<keyword evidence="6" id="KW-0378">Hydrolase</keyword>
<comment type="similarity">
    <text evidence="1">Belongs to the LysR transcriptional regulatory family.</text>
</comment>
<dbReference type="Proteomes" id="UP000381693">
    <property type="component" value="Unassembled WGS sequence"/>
</dbReference>
<dbReference type="EC" id="3.1.1.83" evidence="6"/>
<dbReference type="PANTHER" id="PTHR30346:SF0">
    <property type="entry name" value="HCA OPERON TRANSCRIPTIONAL ACTIVATOR HCAR"/>
    <property type="match status" value="1"/>
</dbReference>
<keyword evidence="4" id="KW-0804">Transcription</keyword>
<dbReference type="InterPro" id="IPR036390">
    <property type="entry name" value="WH_DNA-bd_sf"/>
</dbReference>
<keyword evidence="3" id="KW-0238">DNA-binding</keyword>
<proteinExistence type="inferred from homology"/>
<dbReference type="Pfam" id="PF00126">
    <property type="entry name" value="HTH_1"/>
    <property type="match status" value="1"/>
</dbReference>
<dbReference type="RefSeq" id="WP_142525668.1">
    <property type="nucleotide sequence ID" value="NZ_CABFUZ020000179.1"/>
</dbReference>
<dbReference type="PRINTS" id="PR00039">
    <property type="entry name" value="HTHLYSR"/>
</dbReference>
<evidence type="ECO:0000256" key="4">
    <source>
        <dbReference type="ARBA" id="ARBA00023163"/>
    </source>
</evidence>
<evidence type="ECO:0000256" key="1">
    <source>
        <dbReference type="ARBA" id="ARBA00009437"/>
    </source>
</evidence>
<dbReference type="GO" id="GO:0016787">
    <property type="term" value="F:hydrolase activity"/>
    <property type="evidence" value="ECO:0007669"/>
    <property type="project" value="UniProtKB-KW"/>
</dbReference>
<feature type="domain" description="HTH lysR-type" evidence="5">
    <location>
        <begin position="1"/>
        <end position="58"/>
    </location>
</feature>
<evidence type="ECO:0000256" key="2">
    <source>
        <dbReference type="ARBA" id="ARBA00023015"/>
    </source>
</evidence>
<dbReference type="Gene3D" id="1.10.10.10">
    <property type="entry name" value="Winged helix-like DNA-binding domain superfamily/Winged helix DNA-binding domain"/>
    <property type="match status" value="1"/>
</dbReference>
<dbReference type="PROSITE" id="PS50931">
    <property type="entry name" value="HTH_LYSR"/>
    <property type="match status" value="1"/>
</dbReference>
<dbReference type="InterPro" id="IPR000847">
    <property type="entry name" value="LysR_HTH_N"/>
</dbReference>
<comment type="caution">
    <text evidence="6">The sequence shown here is derived from an EMBL/GenBank/DDBJ whole genome shotgun (WGS) entry which is preliminary data.</text>
</comment>
<organism evidence="6 7">
    <name type="scientific">Methylacidimicrobium cyclopophantes</name>
    <dbReference type="NCBI Taxonomy" id="1041766"/>
    <lineage>
        <taxon>Bacteria</taxon>
        <taxon>Pseudomonadati</taxon>
        <taxon>Verrucomicrobiota</taxon>
        <taxon>Methylacidimicrobium</taxon>
    </lineage>
</organism>
<keyword evidence="2" id="KW-0805">Transcription regulation</keyword>
<dbReference type="SUPFAM" id="SSF46785">
    <property type="entry name" value="Winged helix' DNA-binding domain"/>
    <property type="match status" value="1"/>
</dbReference>
<evidence type="ECO:0000256" key="3">
    <source>
        <dbReference type="ARBA" id="ARBA00023125"/>
    </source>
</evidence>
<dbReference type="EMBL" id="CABFUZ020000179">
    <property type="protein sequence ID" value="VVM07596.1"/>
    <property type="molecule type" value="Genomic_DNA"/>
</dbReference>
<protein>
    <submittedName>
        <fullName evidence="6">Partial epsilon-lactone hydrolase</fullName>
        <ecNumber evidence="6">3.1.1.83</ecNumber>
    </submittedName>
</protein>
<evidence type="ECO:0000313" key="7">
    <source>
        <dbReference type="Proteomes" id="UP000381693"/>
    </source>
</evidence>
<evidence type="ECO:0000259" key="5">
    <source>
        <dbReference type="PROSITE" id="PS50931"/>
    </source>
</evidence>
<accession>A0A5E6MF36</accession>
<gene>
    <name evidence="6" type="primary">mlhB/chnC</name>
    <name evidence="6" type="ORF">MAMC_01713</name>
</gene>
<dbReference type="GO" id="GO:0003700">
    <property type="term" value="F:DNA-binding transcription factor activity"/>
    <property type="evidence" value="ECO:0007669"/>
    <property type="project" value="InterPro"/>
</dbReference>
<name>A0A5E6MF36_9BACT</name>